<reference evidence="3" key="1">
    <citation type="submission" date="2020-08" db="EMBL/GenBank/DDBJ databases">
        <title>Genome public.</title>
        <authorList>
            <person name="Liu C."/>
            <person name="Sun Q."/>
        </authorList>
    </citation>
    <scope>NUCLEOTIDE SEQUENCE</scope>
    <source>
        <strain evidence="3">NSJ-23</strain>
    </source>
</reference>
<proteinExistence type="predicted"/>
<name>A0A8J6J7U1_9FIRM</name>
<evidence type="ECO:0000256" key="1">
    <source>
        <dbReference type="ARBA" id="ARBA00023125"/>
    </source>
</evidence>
<evidence type="ECO:0000259" key="2">
    <source>
        <dbReference type="PROSITE" id="PS50943"/>
    </source>
</evidence>
<organism evidence="3 4">
    <name type="scientific">Flintibacter hominis</name>
    <dbReference type="NCBI Taxonomy" id="2763048"/>
    <lineage>
        <taxon>Bacteria</taxon>
        <taxon>Bacillati</taxon>
        <taxon>Bacillota</taxon>
        <taxon>Clostridia</taxon>
        <taxon>Eubacteriales</taxon>
        <taxon>Flintibacter</taxon>
    </lineage>
</organism>
<dbReference type="InterPro" id="IPR001387">
    <property type="entry name" value="Cro/C1-type_HTH"/>
</dbReference>
<evidence type="ECO:0000313" key="4">
    <source>
        <dbReference type="Proteomes" id="UP000628736"/>
    </source>
</evidence>
<gene>
    <name evidence="3" type="ORF">H8S11_04075</name>
</gene>
<dbReference type="GO" id="GO:0003677">
    <property type="term" value="F:DNA binding"/>
    <property type="evidence" value="ECO:0007669"/>
    <property type="project" value="UniProtKB-KW"/>
</dbReference>
<dbReference type="Gene3D" id="1.10.260.40">
    <property type="entry name" value="lambda repressor-like DNA-binding domains"/>
    <property type="match status" value="1"/>
</dbReference>
<dbReference type="PANTHER" id="PTHR46558:SF11">
    <property type="entry name" value="HTH-TYPE TRANSCRIPTIONAL REGULATOR XRE"/>
    <property type="match status" value="1"/>
</dbReference>
<dbReference type="CDD" id="cd00093">
    <property type="entry name" value="HTH_XRE"/>
    <property type="match status" value="1"/>
</dbReference>
<dbReference type="PANTHER" id="PTHR46558">
    <property type="entry name" value="TRACRIPTIONAL REGULATORY PROTEIN-RELATED-RELATED"/>
    <property type="match status" value="1"/>
</dbReference>
<dbReference type="AlphaFoldDB" id="A0A8J6J7U1"/>
<dbReference type="EMBL" id="JACOPO010000002">
    <property type="protein sequence ID" value="MBC5721992.1"/>
    <property type="molecule type" value="Genomic_DNA"/>
</dbReference>
<dbReference type="SMART" id="SM00530">
    <property type="entry name" value="HTH_XRE"/>
    <property type="match status" value="1"/>
</dbReference>
<dbReference type="PROSITE" id="PS50943">
    <property type="entry name" value="HTH_CROC1"/>
    <property type="match status" value="1"/>
</dbReference>
<protein>
    <submittedName>
        <fullName evidence="3">Helix-turn-helix transcriptional regulator</fullName>
    </submittedName>
</protein>
<comment type="caution">
    <text evidence="3">The sequence shown here is derived from an EMBL/GenBank/DDBJ whole genome shotgun (WGS) entry which is preliminary data.</text>
</comment>
<dbReference type="InterPro" id="IPR010982">
    <property type="entry name" value="Lambda_DNA-bd_dom_sf"/>
</dbReference>
<sequence>MKIHDVIRTRRQTMGLTQEGLADRLGVSAPAVNKWEKGLNYPDITLLPSLARTLGVDLNTLLSFQEDLTQEEIGLFLNRVYETAQGEAPAAAFDLARSKLREFPNSDLLAFSLAGLLEGILTLLPGGTEGERQTWQEEIDALYERCVSSADARVCEAATYTVASKCISRGELDRAQTLLDRLSDTHMDKRTLTASLRRKEGKIEEAWTILERDLFDRAHAIQTTLLHMIELAIEEGDKEAAHHFSDTAEAEGRVMGLTDYAVLSAPLQLAMAERNGPRALELLERLLHSLTVPWDLSESSLYRHLPTKNETGEAQSMLLKPLLDQLDLDPEAQFLKGVPGYQELVEQYQTWKG</sequence>
<dbReference type="SUPFAM" id="SSF47413">
    <property type="entry name" value="lambda repressor-like DNA-binding domains"/>
    <property type="match status" value="1"/>
</dbReference>
<dbReference type="Pfam" id="PF01381">
    <property type="entry name" value="HTH_3"/>
    <property type="match status" value="1"/>
</dbReference>
<keyword evidence="1" id="KW-0238">DNA-binding</keyword>
<dbReference type="Proteomes" id="UP000628736">
    <property type="component" value="Unassembled WGS sequence"/>
</dbReference>
<accession>A0A8J6J7U1</accession>
<dbReference type="RefSeq" id="WP_186852276.1">
    <property type="nucleotide sequence ID" value="NZ_JACOPO010000002.1"/>
</dbReference>
<evidence type="ECO:0000313" key="3">
    <source>
        <dbReference type="EMBL" id="MBC5721992.1"/>
    </source>
</evidence>
<keyword evidence="4" id="KW-1185">Reference proteome</keyword>
<feature type="domain" description="HTH cro/C1-type" evidence="2">
    <location>
        <begin position="7"/>
        <end position="61"/>
    </location>
</feature>